<keyword evidence="14" id="KW-1185">Reference proteome</keyword>
<dbReference type="InterPro" id="IPR050234">
    <property type="entry name" value="Nuclear_hormone_rcpt_NR1"/>
</dbReference>
<evidence type="ECO:0000259" key="11">
    <source>
        <dbReference type="PROSITE" id="PS51030"/>
    </source>
</evidence>
<dbReference type="AlphaFoldDB" id="A0A7R9KHE9"/>
<dbReference type="InterPro" id="IPR001723">
    <property type="entry name" value="Nuclear_hrmn_rcpt"/>
</dbReference>
<dbReference type="PROSITE" id="PS51030">
    <property type="entry name" value="NUCLEAR_REC_DBD_2"/>
    <property type="match status" value="1"/>
</dbReference>
<dbReference type="OrthoDB" id="6355676at2759"/>
<keyword evidence="4 9" id="KW-0805">Transcription regulation</keyword>
<dbReference type="SUPFAM" id="SSF48508">
    <property type="entry name" value="Nuclear receptor ligand-binding domain"/>
    <property type="match status" value="1"/>
</dbReference>
<evidence type="ECO:0000256" key="8">
    <source>
        <dbReference type="ARBA" id="ARBA00023242"/>
    </source>
</evidence>
<evidence type="ECO:0000256" key="10">
    <source>
        <dbReference type="SAM" id="MobiDB-lite"/>
    </source>
</evidence>
<dbReference type="Pfam" id="PF00105">
    <property type="entry name" value="zf-C4"/>
    <property type="match status" value="1"/>
</dbReference>
<keyword evidence="6 9" id="KW-0804">Transcription</keyword>
<dbReference type="PANTHER" id="PTHR24082">
    <property type="entry name" value="NUCLEAR HORMONE RECEPTOR"/>
    <property type="match status" value="1"/>
</dbReference>
<keyword evidence="8 9" id="KW-0539">Nucleus</keyword>
<keyword evidence="2 9" id="KW-0863">Zinc-finger</keyword>
<dbReference type="PRINTS" id="PR00398">
    <property type="entry name" value="STRDHORMONER"/>
</dbReference>
<dbReference type="InterPro" id="IPR000536">
    <property type="entry name" value="Nucl_hrmn_rcpt_lig-bd"/>
</dbReference>
<dbReference type="SMART" id="SM00430">
    <property type="entry name" value="HOLI"/>
    <property type="match status" value="1"/>
</dbReference>
<evidence type="ECO:0000256" key="2">
    <source>
        <dbReference type="ARBA" id="ARBA00022771"/>
    </source>
</evidence>
<organism evidence="13">
    <name type="scientific">Medioppia subpectinata</name>
    <dbReference type="NCBI Taxonomy" id="1979941"/>
    <lineage>
        <taxon>Eukaryota</taxon>
        <taxon>Metazoa</taxon>
        <taxon>Ecdysozoa</taxon>
        <taxon>Arthropoda</taxon>
        <taxon>Chelicerata</taxon>
        <taxon>Arachnida</taxon>
        <taxon>Acari</taxon>
        <taxon>Acariformes</taxon>
        <taxon>Sarcoptiformes</taxon>
        <taxon>Oribatida</taxon>
        <taxon>Brachypylina</taxon>
        <taxon>Oppioidea</taxon>
        <taxon>Oppiidae</taxon>
        <taxon>Medioppia</taxon>
    </lineage>
</organism>
<gene>
    <name evidence="13" type="ORF">OSB1V03_LOCUS2713</name>
</gene>
<keyword evidence="5 9" id="KW-0238">DNA-binding</keyword>
<dbReference type="GO" id="GO:0008270">
    <property type="term" value="F:zinc ion binding"/>
    <property type="evidence" value="ECO:0007669"/>
    <property type="project" value="UniProtKB-KW"/>
</dbReference>
<accession>A0A7R9KHE9</accession>
<evidence type="ECO:0000313" key="13">
    <source>
        <dbReference type="EMBL" id="CAD7622248.1"/>
    </source>
</evidence>
<dbReference type="Gene3D" id="3.30.50.10">
    <property type="entry name" value="Erythroid Transcription Factor GATA-1, subunit A"/>
    <property type="match status" value="1"/>
</dbReference>
<comment type="similarity">
    <text evidence="9">Belongs to the nuclear hormone receptor family.</text>
</comment>
<dbReference type="InterPro" id="IPR035500">
    <property type="entry name" value="NHR-like_dom_sf"/>
</dbReference>
<name>A0A7R9KHE9_9ACAR</name>
<dbReference type="PROSITE" id="PS00031">
    <property type="entry name" value="NUCLEAR_REC_DBD_1"/>
    <property type="match status" value="1"/>
</dbReference>
<keyword evidence="3 9" id="KW-0862">Zinc</keyword>
<feature type="compositionally biased region" description="Low complexity" evidence="10">
    <location>
        <begin position="152"/>
        <end position="163"/>
    </location>
</feature>
<dbReference type="GO" id="GO:0005634">
    <property type="term" value="C:nucleus"/>
    <property type="evidence" value="ECO:0007669"/>
    <property type="project" value="UniProtKB-SubCell"/>
</dbReference>
<evidence type="ECO:0000256" key="4">
    <source>
        <dbReference type="ARBA" id="ARBA00023015"/>
    </source>
</evidence>
<dbReference type="InterPro" id="IPR013088">
    <property type="entry name" value="Znf_NHR/GATA"/>
</dbReference>
<dbReference type="SUPFAM" id="SSF57716">
    <property type="entry name" value="Glucocorticoid receptor-like (DNA-binding domain)"/>
    <property type="match status" value="1"/>
</dbReference>
<feature type="domain" description="NR LBD" evidence="12">
    <location>
        <begin position="268"/>
        <end position="494"/>
    </location>
</feature>
<evidence type="ECO:0000256" key="5">
    <source>
        <dbReference type="ARBA" id="ARBA00023125"/>
    </source>
</evidence>
<dbReference type="GO" id="GO:0000122">
    <property type="term" value="P:negative regulation of transcription by RNA polymerase II"/>
    <property type="evidence" value="ECO:0007669"/>
    <property type="project" value="TreeGrafter"/>
</dbReference>
<dbReference type="Gene3D" id="1.10.565.10">
    <property type="entry name" value="Retinoid X Receptor"/>
    <property type="match status" value="1"/>
</dbReference>
<feature type="region of interest" description="Disordered" evidence="10">
    <location>
        <begin position="145"/>
        <end position="173"/>
    </location>
</feature>
<evidence type="ECO:0000256" key="9">
    <source>
        <dbReference type="RuleBase" id="RU004334"/>
    </source>
</evidence>
<dbReference type="EMBL" id="OC855568">
    <property type="protein sequence ID" value="CAD7622248.1"/>
    <property type="molecule type" value="Genomic_DNA"/>
</dbReference>
<evidence type="ECO:0000259" key="12">
    <source>
        <dbReference type="PROSITE" id="PS51843"/>
    </source>
</evidence>
<dbReference type="Proteomes" id="UP000759131">
    <property type="component" value="Unassembled WGS sequence"/>
</dbReference>
<keyword evidence="1 9" id="KW-0479">Metal-binding</keyword>
<dbReference type="PRINTS" id="PR00047">
    <property type="entry name" value="STROIDFINGER"/>
</dbReference>
<evidence type="ECO:0000256" key="3">
    <source>
        <dbReference type="ARBA" id="ARBA00022833"/>
    </source>
</evidence>
<comment type="subcellular location">
    <subcellularLocation>
        <location evidence="9">Nucleus</location>
    </subcellularLocation>
</comment>
<protein>
    <submittedName>
        <fullName evidence="13">Uncharacterized protein</fullName>
    </submittedName>
</protein>
<dbReference type="Pfam" id="PF00104">
    <property type="entry name" value="Hormone_recep"/>
    <property type="match status" value="1"/>
</dbReference>
<feature type="domain" description="Nuclear receptor" evidence="11">
    <location>
        <begin position="15"/>
        <end position="90"/>
    </location>
</feature>
<dbReference type="PANTHER" id="PTHR24082:SF283">
    <property type="entry name" value="NUCLEAR HORMONE RECEPTOR HR96"/>
    <property type="match status" value="1"/>
</dbReference>
<dbReference type="GO" id="GO:0004879">
    <property type="term" value="F:nuclear receptor activity"/>
    <property type="evidence" value="ECO:0007669"/>
    <property type="project" value="TreeGrafter"/>
</dbReference>
<keyword evidence="7 9" id="KW-0675">Receptor</keyword>
<dbReference type="GO" id="GO:0030154">
    <property type="term" value="P:cell differentiation"/>
    <property type="evidence" value="ECO:0007669"/>
    <property type="project" value="TreeGrafter"/>
</dbReference>
<dbReference type="GO" id="GO:0000978">
    <property type="term" value="F:RNA polymerase II cis-regulatory region sequence-specific DNA binding"/>
    <property type="evidence" value="ECO:0007669"/>
    <property type="project" value="TreeGrafter"/>
</dbReference>
<sequence length="505" mass="58121">MNFIERDTHFRAEAKSFCDVCGDKARGCNFDAITCASCKEFFRRNAFKQKGLKCYFQNNCTIDVVSRRFCASCRLRKCFGAGMKKEYIMNDEQRHARKVKIIEKKRSKHSPTDNSPFDRHISKHFDDMARDDEDVYPLEDQMDHQVTQCDDSPSPTSSPYSPSIATKGPKSPDLPIGAIVSSDVYGIEEKPKLAFNYTKEEMFAKYDKSDDRNPDQNIKSSATDVESITKLMSKVKVIRESSYYPTKYALLCRAGNTKQQLSPKEKHKLKHLTSNIQIMQAETIHELPCSGRFIDVLKITEIITFMLIKMCKKLTAFQNLSQSDQIALVKGGCMETLILRSIMTINLEKECWECLDLERSCKFSLKMEVLKQVNQKVYEAHRRYALSFEPEWRFDDNVMSCLIAICIFSPDRPNLEAVDDIRVEQQGYISLLKRYLQTIYDETLGESIFYKLMDQLKFTATTSEVHIKAYFDVSTSQIEETGIGSLMMEIFELNSRTAADSKDNN</sequence>
<dbReference type="EMBL" id="CAJPIZ010000993">
    <property type="protein sequence ID" value="CAG2102678.1"/>
    <property type="molecule type" value="Genomic_DNA"/>
</dbReference>
<dbReference type="PROSITE" id="PS51843">
    <property type="entry name" value="NR_LBD"/>
    <property type="match status" value="1"/>
</dbReference>
<dbReference type="SMART" id="SM00399">
    <property type="entry name" value="ZnF_C4"/>
    <property type="match status" value="1"/>
</dbReference>
<reference evidence="13" key="1">
    <citation type="submission" date="2020-11" db="EMBL/GenBank/DDBJ databases">
        <authorList>
            <person name="Tran Van P."/>
        </authorList>
    </citation>
    <scope>NUCLEOTIDE SEQUENCE</scope>
</reference>
<dbReference type="InterPro" id="IPR001628">
    <property type="entry name" value="Znf_hrmn_rcpt"/>
</dbReference>
<evidence type="ECO:0000256" key="6">
    <source>
        <dbReference type="ARBA" id="ARBA00023163"/>
    </source>
</evidence>
<dbReference type="GO" id="GO:0045944">
    <property type="term" value="P:positive regulation of transcription by RNA polymerase II"/>
    <property type="evidence" value="ECO:0007669"/>
    <property type="project" value="TreeGrafter"/>
</dbReference>
<proteinExistence type="inferred from homology"/>
<evidence type="ECO:0000313" key="14">
    <source>
        <dbReference type="Proteomes" id="UP000759131"/>
    </source>
</evidence>
<evidence type="ECO:0000256" key="7">
    <source>
        <dbReference type="ARBA" id="ARBA00023170"/>
    </source>
</evidence>
<evidence type="ECO:0000256" key="1">
    <source>
        <dbReference type="ARBA" id="ARBA00022723"/>
    </source>
</evidence>